<evidence type="ECO:0000313" key="2">
    <source>
        <dbReference type="EMBL" id="KAK4206554.1"/>
    </source>
</evidence>
<evidence type="ECO:0000313" key="3">
    <source>
        <dbReference type="Proteomes" id="UP001301769"/>
    </source>
</evidence>
<accession>A0AAN6XTC9</accession>
<feature type="compositionally biased region" description="Basic residues" evidence="1">
    <location>
        <begin position="14"/>
        <end position="31"/>
    </location>
</feature>
<reference evidence="2" key="1">
    <citation type="journal article" date="2023" name="Mol. Phylogenet. Evol.">
        <title>Genome-scale phylogeny and comparative genomics of the fungal order Sordariales.</title>
        <authorList>
            <person name="Hensen N."/>
            <person name="Bonometti L."/>
            <person name="Westerberg I."/>
            <person name="Brannstrom I.O."/>
            <person name="Guillou S."/>
            <person name="Cros-Aarteil S."/>
            <person name="Calhoun S."/>
            <person name="Haridas S."/>
            <person name="Kuo A."/>
            <person name="Mondo S."/>
            <person name="Pangilinan J."/>
            <person name="Riley R."/>
            <person name="LaButti K."/>
            <person name="Andreopoulos B."/>
            <person name="Lipzen A."/>
            <person name="Chen C."/>
            <person name="Yan M."/>
            <person name="Daum C."/>
            <person name="Ng V."/>
            <person name="Clum A."/>
            <person name="Steindorff A."/>
            <person name="Ohm R.A."/>
            <person name="Martin F."/>
            <person name="Silar P."/>
            <person name="Natvig D.O."/>
            <person name="Lalanne C."/>
            <person name="Gautier V."/>
            <person name="Ament-Velasquez S.L."/>
            <person name="Kruys A."/>
            <person name="Hutchinson M.I."/>
            <person name="Powell A.J."/>
            <person name="Barry K."/>
            <person name="Miller A.N."/>
            <person name="Grigoriev I.V."/>
            <person name="Debuchy R."/>
            <person name="Gladieux P."/>
            <person name="Hiltunen Thoren M."/>
            <person name="Johannesson H."/>
        </authorList>
    </citation>
    <scope>NUCLEOTIDE SEQUENCE</scope>
    <source>
        <strain evidence="2">PSN293</strain>
    </source>
</reference>
<organism evidence="2 3">
    <name type="scientific">Rhypophila decipiens</name>
    <dbReference type="NCBI Taxonomy" id="261697"/>
    <lineage>
        <taxon>Eukaryota</taxon>
        <taxon>Fungi</taxon>
        <taxon>Dikarya</taxon>
        <taxon>Ascomycota</taxon>
        <taxon>Pezizomycotina</taxon>
        <taxon>Sordariomycetes</taxon>
        <taxon>Sordariomycetidae</taxon>
        <taxon>Sordariales</taxon>
        <taxon>Naviculisporaceae</taxon>
        <taxon>Rhypophila</taxon>
    </lineage>
</organism>
<gene>
    <name evidence="2" type="ORF">QBC37DRAFT_488064</name>
</gene>
<comment type="caution">
    <text evidence="2">The sequence shown here is derived from an EMBL/GenBank/DDBJ whole genome shotgun (WGS) entry which is preliminary data.</text>
</comment>
<dbReference type="Proteomes" id="UP001301769">
    <property type="component" value="Unassembled WGS sequence"/>
</dbReference>
<reference evidence="2" key="2">
    <citation type="submission" date="2023-05" db="EMBL/GenBank/DDBJ databases">
        <authorList>
            <consortium name="Lawrence Berkeley National Laboratory"/>
            <person name="Steindorff A."/>
            <person name="Hensen N."/>
            <person name="Bonometti L."/>
            <person name="Westerberg I."/>
            <person name="Brannstrom I.O."/>
            <person name="Guillou S."/>
            <person name="Cros-Aarteil S."/>
            <person name="Calhoun S."/>
            <person name="Haridas S."/>
            <person name="Kuo A."/>
            <person name="Mondo S."/>
            <person name="Pangilinan J."/>
            <person name="Riley R."/>
            <person name="Labutti K."/>
            <person name="Andreopoulos B."/>
            <person name="Lipzen A."/>
            <person name="Chen C."/>
            <person name="Yanf M."/>
            <person name="Daum C."/>
            <person name="Ng V."/>
            <person name="Clum A."/>
            <person name="Ohm R."/>
            <person name="Martin F."/>
            <person name="Silar P."/>
            <person name="Natvig D."/>
            <person name="Lalanne C."/>
            <person name="Gautier V."/>
            <person name="Ament-Velasquez S.L."/>
            <person name="Kruys A."/>
            <person name="Hutchinson M.I."/>
            <person name="Powell A.J."/>
            <person name="Barry K."/>
            <person name="Miller A.N."/>
            <person name="Grigoriev I.V."/>
            <person name="Debuchy R."/>
            <person name="Gladieux P."/>
            <person name="Thoren M.H."/>
            <person name="Johannesson H."/>
        </authorList>
    </citation>
    <scope>NUCLEOTIDE SEQUENCE</scope>
    <source>
        <strain evidence="2">PSN293</strain>
    </source>
</reference>
<dbReference type="EMBL" id="MU858387">
    <property type="protein sequence ID" value="KAK4206554.1"/>
    <property type="molecule type" value="Genomic_DNA"/>
</dbReference>
<evidence type="ECO:0000256" key="1">
    <source>
        <dbReference type="SAM" id="MobiDB-lite"/>
    </source>
</evidence>
<proteinExistence type="predicted"/>
<keyword evidence="3" id="KW-1185">Reference proteome</keyword>
<name>A0AAN6XTC9_9PEZI</name>
<dbReference type="AlphaFoldDB" id="A0AAN6XTC9"/>
<sequence>MSSSFYSRSESSRGHKHSSGKDSRHRKHHSSKSSGPVQGAGPRFLFVVNEVTFEQTYNERFPLDSWGNQVPPGTTAAYGREHVGRVFQYDNGHVAPAPPEYSWYRPGVGFPGSIIRSNPSGSFHMMVPYKTGTVFACSPHLPIIVAECDVSCDPTWVFKDCRCGNDGDSFRWNLLSFYGARGFTGVNAVAGGTPYVLGANPSWIPSLVPRVFENPDGNVPRSTGLGGDLPTLIGLMAFHGRPGRTSDIFSAGRWQQNQWHGSPHTPTGYPNPLQEDPRGFVVHVAMYMPLEDFDEGAVDALRTEFEEFVRDIIFVRG</sequence>
<feature type="region of interest" description="Disordered" evidence="1">
    <location>
        <begin position="1"/>
        <end position="38"/>
    </location>
</feature>
<protein>
    <submittedName>
        <fullName evidence="2">N-acetyl-gamma-glutamyl-phosphate reductase</fullName>
    </submittedName>
</protein>